<proteinExistence type="predicted"/>
<dbReference type="AlphaFoldDB" id="A0A453JNL5"/>
<dbReference type="Gramene" id="AET5Gv20134700.4">
    <property type="protein sequence ID" value="AET5Gv20134700.4"/>
    <property type="gene ID" value="AET5Gv20134700"/>
</dbReference>
<dbReference type="InterPro" id="IPR019557">
    <property type="entry name" value="AminoTfrase-like_pln_mobile"/>
</dbReference>
<dbReference type="EnsemblPlants" id="AET5Gv20134700.2">
    <property type="protein sequence ID" value="AET5Gv20134700.2"/>
    <property type="gene ID" value="AET5Gv20134700"/>
</dbReference>
<protein>
    <recommendedName>
        <fullName evidence="1">Aminotransferase-like plant mobile domain-containing protein</fullName>
    </recommendedName>
</protein>
<dbReference type="Proteomes" id="UP000015105">
    <property type="component" value="Chromosome 5D"/>
</dbReference>
<dbReference type="PANTHER" id="PTHR46033">
    <property type="entry name" value="PROTEIN MAIN-LIKE 2"/>
    <property type="match status" value="1"/>
</dbReference>
<feature type="domain" description="Aminotransferase-like plant mobile" evidence="1">
    <location>
        <begin position="75"/>
        <end position="135"/>
    </location>
</feature>
<sequence>MNTEFDLSWFLIIWHQETLLAMDTAGHFGDLLWMPHSQQKISKAWENPDNCLNVWCHRVGIPFDPLCSSTLENLGFYQIAMMKKINVDKYLISALVKRWRPETNSFHLPVGEMTVTLQDVSCLWGLSIHGKQLIGKDDASWS</sequence>
<dbReference type="PANTHER" id="PTHR46033:SF71">
    <property type="entry name" value="OS11G0534500 PROTEIN"/>
    <property type="match status" value="1"/>
</dbReference>
<keyword evidence="3" id="KW-1185">Reference proteome</keyword>
<dbReference type="STRING" id="200361.A0A453JNL5"/>
<reference evidence="3" key="1">
    <citation type="journal article" date="2014" name="Science">
        <title>Ancient hybridizations among the ancestral genomes of bread wheat.</title>
        <authorList>
            <consortium name="International Wheat Genome Sequencing Consortium,"/>
            <person name="Marcussen T."/>
            <person name="Sandve S.R."/>
            <person name="Heier L."/>
            <person name="Spannagl M."/>
            <person name="Pfeifer M."/>
            <person name="Jakobsen K.S."/>
            <person name="Wulff B.B."/>
            <person name="Steuernagel B."/>
            <person name="Mayer K.F."/>
            <person name="Olsen O.A."/>
        </authorList>
    </citation>
    <scope>NUCLEOTIDE SEQUENCE [LARGE SCALE GENOMIC DNA]</scope>
    <source>
        <strain evidence="3">cv. AL8/78</strain>
    </source>
</reference>
<evidence type="ECO:0000313" key="2">
    <source>
        <dbReference type="EnsemblPlants" id="AET5Gv20134700.4"/>
    </source>
</evidence>
<dbReference type="InterPro" id="IPR044824">
    <property type="entry name" value="MAIN-like"/>
</dbReference>
<reference evidence="3" key="2">
    <citation type="journal article" date="2017" name="Nat. Plants">
        <title>The Aegilops tauschii genome reveals multiple impacts of transposons.</title>
        <authorList>
            <person name="Zhao G."/>
            <person name="Zou C."/>
            <person name="Li K."/>
            <person name="Wang K."/>
            <person name="Li T."/>
            <person name="Gao L."/>
            <person name="Zhang X."/>
            <person name="Wang H."/>
            <person name="Yang Z."/>
            <person name="Liu X."/>
            <person name="Jiang W."/>
            <person name="Mao L."/>
            <person name="Kong X."/>
            <person name="Jiao Y."/>
            <person name="Jia J."/>
        </authorList>
    </citation>
    <scope>NUCLEOTIDE SEQUENCE [LARGE SCALE GENOMIC DNA]</scope>
    <source>
        <strain evidence="3">cv. AL8/78</strain>
    </source>
</reference>
<organism evidence="2 3">
    <name type="scientific">Aegilops tauschii subsp. strangulata</name>
    <name type="common">Goatgrass</name>
    <dbReference type="NCBI Taxonomy" id="200361"/>
    <lineage>
        <taxon>Eukaryota</taxon>
        <taxon>Viridiplantae</taxon>
        <taxon>Streptophyta</taxon>
        <taxon>Embryophyta</taxon>
        <taxon>Tracheophyta</taxon>
        <taxon>Spermatophyta</taxon>
        <taxon>Magnoliopsida</taxon>
        <taxon>Liliopsida</taxon>
        <taxon>Poales</taxon>
        <taxon>Poaceae</taxon>
        <taxon>BOP clade</taxon>
        <taxon>Pooideae</taxon>
        <taxon>Triticodae</taxon>
        <taxon>Triticeae</taxon>
        <taxon>Triticinae</taxon>
        <taxon>Aegilops</taxon>
    </lineage>
</organism>
<dbReference type="EnsemblPlants" id="AET5Gv20134700.4">
    <property type="protein sequence ID" value="AET5Gv20134700.4"/>
    <property type="gene ID" value="AET5Gv20134700"/>
</dbReference>
<dbReference type="GO" id="GO:0010073">
    <property type="term" value="P:meristem maintenance"/>
    <property type="evidence" value="ECO:0007669"/>
    <property type="project" value="InterPro"/>
</dbReference>
<reference evidence="2" key="4">
    <citation type="submission" date="2019-03" db="UniProtKB">
        <authorList>
            <consortium name="EnsemblPlants"/>
        </authorList>
    </citation>
    <scope>IDENTIFICATION</scope>
</reference>
<evidence type="ECO:0000313" key="3">
    <source>
        <dbReference type="Proteomes" id="UP000015105"/>
    </source>
</evidence>
<name>A0A453JNL5_AEGTS</name>
<reference evidence="2" key="3">
    <citation type="journal article" date="2017" name="Nature">
        <title>Genome sequence of the progenitor of the wheat D genome Aegilops tauschii.</title>
        <authorList>
            <person name="Luo M.C."/>
            <person name="Gu Y.Q."/>
            <person name="Puiu D."/>
            <person name="Wang H."/>
            <person name="Twardziok S.O."/>
            <person name="Deal K.R."/>
            <person name="Huo N."/>
            <person name="Zhu T."/>
            <person name="Wang L."/>
            <person name="Wang Y."/>
            <person name="McGuire P.E."/>
            <person name="Liu S."/>
            <person name="Long H."/>
            <person name="Ramasamy R.K."/>
            <person name="Rodriguez J.C."/>
            <person name="Van S.L."/>
            <person name="Yuan L."/>
            <person name="Wang Z."/>
            <person name="Xia Z."/>
            <person name="Xiao L."/>
            <person name="Anderson O.D."/>
            <person name="Ouyang S."/>
            <person name="Liang Y."/>
            <person name="Zimin A.V."/>
            <person name="Pertea G."/>
            <person name="Qi P."/>
            <person name="Bennetzen J.L."/>
            <person name="Dai X."/>
            <person name="Dawson M.W."/>
            <person name="Muller H.G."/>
            <person name="Kugler K."/>
            <person name="Rivarola-Duarte L."/>
            <person name="Spannagl M."/>
            <person name="Mayer K.F.X."/>
            <person name="Lu F.H."/>
            <person name="Bevan M.W."/>
            <person name="Leroy P."/>
            <person name="Li P."/>
            <person name="You F.M."/>
            <person name="Sun Q."/>
            <person name="Liu Z."/>
            <person name="Lyons E."/>
            <person name="Wicker T."/>
            <person name="Salzberg S.L."/>
            <person name="Devos K.M."/>
            <person name="Dvorak J."/>
        </authorList>
    </citation>
    <scope>NUCLEOTIDE SEQUENCE [LARGE SCALE GENOMIC DNA]</scope>
    <source>
        <strain evidence="2">cv. AL8/78</strain>
    </source>
</reference>
<dbReference type="Gramene" id="AET5Gv20134700.2">
    <property type="protein sequence ID" value="AET5Gv20134700.2"/>
    <property type="gene ID" value="AET5Gv20134700"/>
</dbReference>
<evidence type="ECO:0000259" key="1">
    <source>
        <dbReference type="Pfam" id="PF10536"/>
    </source>
</evidence>
<reference evidence="2" key="5">
    <citation type="journal article" date="2021" name="G3 (Bethesda)">
        <title>Aegilops tauschii genome assembly Aet v5.0 features greater sequence contiguity and improved annotation.</title>
        <authorList>
            <person name="Wang L."/>
            <person name="Zhu T."/>
            <person name="Rodriguez J.C."/>
            <person name="Deal K.R."/>
            <person name="Dubcovsky J."/>
            <person name="McGuire P.E."/>
            <person name="Lux T."/>
            <person name="Spannagl M."/>
            <person name="Mayer K.F.X."/>
            <person name="Baldrich P."/>
            <person name="Meyers B.C."/>
            <person name="Huo N."/>
            <person name="Gu Y.Q."/>
            <person name="Zhou H."/>
            <person name="Devos K.M."/>
            <person name="Bennetzen J.L."/>
            <person name="Unver T."/>
            <person name="Budak H."/>
            <person name="Gulick P.J."/>
            <person name="Galiba G."/>
            <person name="Kalapos B."/>
            <person name="Nelson D.R."/>
            <person name="Li P."/>
            <person name="You F.M."/>
            <person name="Luo M.C."/>
            <person name="Dvorak J."/>
        </authorList>
    </citation>
    <scope>NUCLEOTIDE SEQUENCE [LARGE SCALE GENOMIC DNA]</scope>
    <source>
        <strain evidence="2">cv. AL8/78</strain>
    </source>
</reference>
<accession>A0A453JNL5</accession>
<dbReference type="Pfam" id="PF10536">
    <property type="entry name" value="PMD"/>
    <property type="match status" value="1"/>
</dbReference>